<evidence type="ECO:0000313" key="2">
    <source>
        <dbReference type="Proteomes" id="UP000887116"/>
    </source>
</evidence>
<dbReference type="OrthoDB" id="10559024at2759"/>
<comment type="caution">
    <text evidence="1">The sequence shown here is derived from an EMBL/GenBank/DDBJ whole genome shotgun (WGS) entry which is preliminary data.</text>
</comment>
<evidence type="ECO:0000313" key="1">
    <source>
        <dbReference type="EMBL" id="GFR17214.1"/>
    </source>
</evidence>
<sequence length="222" mass="25710">MKNKILRNTKDPVESSDASTKRYVDKLKRKSILLNGEVFNAQGKRIDNVEDPQEDLNAVNNHYLKQNLLPLSEKITALEENSLTLKDVKYDGKGKIISNIEDPKDKKDVVTKSHLDYHCILWENGHYFARNEHISGIKDPESDSDAVNKKHFKSKLGLLFDSFMRLNDIKNSYTARNLYIENVKDPKDPQDVVTKNYLEKNTLVLKNDLYDVNNKRITNILY</sequence>
<accession>A0A8X6LRH2</accession>
<reference evidence="1" key="1">
    <citation type="submission" date="2020-07" db="EMBL/GenBank/DDBJ databases">
        <title>Multicomponent nature underlies the extraordinary mechanical properties of spider dragline silk.</title>
        <authorList>
            <person name="Kono N."/>
            <person name="Nakamura H."/>
            <person name="Mori M."/>
            <person name="Yoshida Y."/>
            <person name="Ohtoshi R."/>
            <person name="Malay A.D."/>
            <person name="Moran D.A.P."/>
            <person name="Tomita M."/>
            <person name="Numata K."/>
            <person name="Arakawa K."/>
        </authorList>
    </citation>
    <scope>NUCLEOTIDE SEQUENCE</scope>
</reference>
<name>A0A8X6LRH2_TRICU</name>
<dbReference type="EMBL" id="BMAO01017631">
    <property type="protein sequence ID" value="GFR17214.1"/>
    <property type="molecule type" value="Genomic_DNA"/>
</dbReference>
<proteinExistence type="predicted"/>
<organism evidence="1 2">
    <name type="scientific">Trichonephila clavata</name>
    <name type="common">Joro spider</name>
    <name type="synonym">Nephila clavata</name>
    <dbReference type="NCBI Taxonomy" id="2740835"/>
    <lineage>
        <taxon>Eukaryota</taxon>
        <taxon>Metazoa</taxon>
        <taxon>Ecdysozoa</taxon>
        <taxon>Arthropoda</taxon>
        <taxon>Chelicerata</taxon>
        <taxon>Arachnida</taxon>
        <taxon>Araneae</taxon>
        <taxon>Araneomorphae</taxon>
        <taxon>Entelegynae</taxon>
        <taxon>Araneoidea</taxon>
        <taxon>Nephilidae</taxon>
        <taxon>Trichonephila</taxon>
    </lineage>
</organism>
<dbReference type="AlphaFoldDB" id="A0A8X6LRH2"/>
<keyword evidence="2" id="KW-1185">Reference proteome</keyword>
<gene>
    <name evidence="1" type="ORF">TNCT_317941</name>
</gene>
<protein>
    <submittedName>
        <fullName evidence="1">Uncharacterized protein</fullName>
    </submittedName>
</protein>
<dbReference type="Proteomes" id="UP000887116">
    <property type="component" value="Unassembled WGS sequence"/>
</dbReference>